<dbReference type="RefSeq" id="WP_082999833.1">
    <property type="nucleotide sequence ID" value="NZ_AP022591.1"/>
</dbReference>
<proteinExistence type="predicted"/>
<protein>
    <submittedName>
        <fullName evidence="1">Uncharacterized protein</fullName>
    </submittedName>
</protein>
<dbReference type="OrthoDB" id="3387386at2"/>
<accession>A0A1X0C2M6</accession>
<gene>
    <name evidence="1" type="ORF">MCEL_15340</name>
</gene>
<dbReference type="Proteomes" id="UP000466431">
    <property type="component" value="Chromosome"/>
</dbReference>
<evidence type="ECO:0000313" key="1">
    <source>
        <dbReference type="EMBL" id="BBY43239.1"/>
    </source>
</evidence>
<reference evidence="1 2" key="1">
    <citation type="journal article" date="2019" name="Emerg. Microbes Infect.">
        <title>Comprehensive subspecies identification of 175 nontuberculous mycobacteria species based on 7547 genomic profiles.</title>
        <authorList>
            <person name="Matsumoto Y."/>
            <person name="Kinjo T."/>
            <person name="Motooka D."/>
            <person name="Nabeya D."/>
            <person name="Jung N."/>
            <person name="Uechi K."/>
            <person name="Horii T."/>
            <person name="Iida T."/>
            <person name="Fujita J."/>
            <person name="Nakamura S."/>
        </authorList>
    </citation>
    <scope>NUCLEOTIDE SEQUENCE [LARGE SCALE GENOMIC DNA]</scope>
    <source>
        <strain evidence="1 2">JCM 18439</strain>
    </source>
</reference>
<organism evidence="1 2">
    <name type="scientific">Mycolicibacterium celeriflavum</name>
    <name type="common">Mycobacterium celeriflavum</name>
    <dbReference type="NCBI Taxonomy" id="1249101"/>
    <lineage>
        <taxon>Bacteria</taxon>
        <taxon>Bacillati</taxon>
        <taxon>Actinomycetota</taxon>
        <taxon>Actinomycetes</taxon>
        <taxon>Mycobacteriales</taxon>
        <taxon>Mycobacteriaceae</taxon>
        <taxon>Mycolicibacterium</taxon>
    </lineage>
</organism>
<dbReference type="STRING" id="1249101.BST21_00610"/>
<sequence length="208" mass="22929">MAWAPQYVTADELAAWHSESIDPVENEAELTLAVEAASRAIDKATGRCFGQVASNETRWYTPEFYRDRWLIDIDDLMSDDALVIEVDRDGTPEAAITAYKLTPINAAAIGRPWTRIEVLPSSAVKPNGLRNGVRVSARWGWSAIPSAIRYATLVQAARFYDRRNGIGGTLTSKQVDDVSMAWAASAIQDLDPDVLTTIAGYRRLWAAV</sequence>
<dbReference type="KEGG" id="mcee:MCEL_15340"/>
<name>A0A1X0C2M6_MYCCF</name>
<evidence type="ECO:0000313" key="2">
    <source>
        <dbReference type="Proteomes" id="UP000466431"/>
    </source>
</evidence>
<dbReference type="AlphaFoldDB" id="A0A1X0C2M6"/>
<dbReference type="EMBL" id="AP022591">
    <property type="protein sequence ID" value="BBY43239.1"/>
    <property type="molecule type" value="Genomic_DNA"/>
</dbReference>
<keyword evidence="2" id="KW-1185">Reference proteome</keyword>